<keyword evidence="2" id="KW-1185">Reference proteome</keyword>
<proteinExistence type="predicted"/>
<dbReference type="Proteomes" id="UP001217083">
    <property type="component" value="Unassembled WGS sequence"/>
</dbReference>
<dbReference type="RefSeq" id="WP_275650097.1">
    <property type="nucleotide sequence ID" value="NZ_JARFVA010000004.1"/>
</dbReference>
<comment type="caution">
    <text evidence="1">The sequence shown here is derived from an EMBL/GenBank/DDBJ whole genome shotgun (WGS) entry which is preliminary data.</text>
</comment>
<evidence type="ECO:0000313" key="1">
    <source>
        <dbReference type="EMBL" id="MDF0708143.1"/>
    </source>
</evidence>
<accession>A0ABT5XQG5</accession>
<evidence type="ECO:0000313" key="2">
    <source>
        <dbReference type="Proteomes" id="UP001217083"/>
    </source>
</evidence>
<organism evidence="1 2">
    <name type="scientific">Flagellimonas okinawensis</name>
    <dbReference type="NCBI Taxonomy" id="3031324"/>
    <lineage>
        <taxon>Bacteria</taxon>
        <taxon>Pseudomonadati</taxon>
        <taxon>Bacteroidota</taxon>
        <taxon>Flavobacteriia</taxon>
        <taxon>Flavobacteriales</taxon>
        <taxon>Flavobacteriaceae</taxon>
        <taxon>Flagellimonas</taxon>
    </lineage>
</organism>
<dbReference type="EMBL" id="JARFVA010000004">
    <property type="protein sequence ID" value="MDF0708143.1"/>
    <property type="molecule type" value="Genomic_DNA"/>
</dbReference>
<name>A0ABT5XQG5_9FLAO</name>
<reference evidence="1 2" key="1">
    <citation type="submission" date="2023-03" db="EMBL/GenBank/DDBJ databases">
        <title>Muricauda XX sp. nov. and Muricauda XXX sp. nov., two novel species isolated from Okinawa Trough.</title>
        <authorList>
            <person name="Cao W."/>
            <person name="Deng X."/>
        </authorList>
    </citation>
    <scope>NUCLEOTIDE SEQUENCE [LARGE SCALE GENOMIC DNA]</scope>
    <source>
        <strain evidence="1 2">81s02</strain>
    </source>
</reference>
<sequence length="768" mass="78958">MKTSIVYLIIGLLMINTLSGQVKIGNNPQNLDPASVLELESTTRVLVITRVTDAQMSVINPLPGALVYNIDQECLHYYNGSSWINICEELDNSFTTSTRADYLSQLNPQARDSTVVITPTTNPDGSINYNFEVGQITGANIVTQSINGDSKIQPTSITTGLLAPKSVTIGKFADATGGQPGDIFQWNGSQWTLVNESILGITEKDSIVGNEVVGPYDTTLQLEGAGSEGDPFTLDVSEGGITAFEIATGAVTTEEILDGTLLTEDIANDAITTDKIATGAVTTDELLNETILEEDIADDAVTTGKIGTAGAADANRILGTDIGGNPQWQDAATLATSLGEDVSSTNGSILGVQANAALVPMDLEVNVDNATLEVDPTNGLQIADGGVTTNQILNGSVTNDKLDKLNIPLSGFGAAGSPIDLGNQNIINLADPTNPLDAVNLQSLTAAITASDAADNDTDDTNEYNTGSGIAAGTLSITDGGGTESIDLISTQANNDIIAGADGALFLDETDDQTAAEVSYDGTTSGLSATDAQAAIDELAASNAADGDTDDTNEYNTGSGIAAGTLSITDGGGTESIDLISTQANNDIIAGADGALFLDETDDQTAAEVSYDGTTSGLSATDAQAAIDELAASNALNSTNIATNSTAISNILSPSVAGKIDATGTTPLSNFNITSVDRSIGTGIYIINFTDLGTTNYVINTSVESDGTNDVIINVTNVASDSFTVEIKELTTSDTPITVTGGGGGTVTVPVQNIILIDKTWSFTIYNP</sequence>
<gene>
    <name evidence="1" type="ORF">PY091_13020</name>
</gene>
<protein>
    <submittedName>
        <fullName evidence="1">Uncharacterized protein</fullName>
    </submittedName>
</protein>